<organism evidence="1 2">
    <name type="scientific">Lactobacillus mulieris</name>
    <dbReference type="NCBI Taxonomy" id="2508708"/>
    <lineage>
        <taxon>Bacteria</taxon>
        <taxon>Bacillati</taxon>
        <taxon>Bacillota</taxon>
        <taxon>Bacilli</taxon>
        <taxon>Lactobacillales</taxon>
        <taxon>Lactobacillaceae</taxon>
        <taxon>Lactobacillus</taxon>
    </lineage>
</organism>
<dbReference type="Proteomes" id="UP001213015">
    <property type="component" value="Unassembled WGS sequence"/>
</dbReference>
<accession>A0AAP3M3C2</accession>
<evidence type="ECO:0000313" key="2">
    <source>
        <dbReference type="Proteomes" id="UP001213015"/>
    </source>
</evidence>
<gene>
    <name evidence="1" type="ORF">L2422_01985</name>
</gene>
<evidence type="ECO:0000313" key="1">
    <source>
        <dbReference type="EMBL" id="MCZ3844296.1"/>
    </source>
</evidence>
<dbReference type="AlphaFoldDB" id="A0AAP3M3C2"/>
<dbReference type="EMBL" id="JAKHLF010000002">
    <property type="protein sequence ID" value="MCZ3844296.1"/>
    <property type="molecule type" value="Genomic_DNA"/>
</dbReference>
<protein>
    <submittedName>
        <fullName evidence="1">Uncharacterized protein</fullName>
    </submittedName>
</protein>
<reference evidence="1" key="1">
    <citation type="submission" date="2022-01" db="EMBL/GenBank/DDBJ databases">
        <title>VMRC isolate genome collection.</title>
        <authorList>
            <person name="France M."/>
            <person name="Rutt L."/>
            <person name="Humphrys M."/>
            <person name="Ravel J."/>
        </authorList>
    </citation>
    <scope>NUCLEOTIDE SEQUENCE</scope>
    <source>
        <strain evidence="1">C0127B5</strain>
    </source>
</reference>
<proteinExistence type="predicted"/>
<name>A0AAP3M3C2_9LACO</name>
<comment type="caution">
    <text evidence="1">The sequence shown here is derived from an EMBL/GenBank/DDBJ whole genome shotgun (WGS) entry which is preliminary data.</text>
</comment>
<sequence length="138" mass="16440">MQIYYPPLVEQACRFFYGSSDVSVEMKTTIYKMLIEEKLLDENGNPTEYALKKGLILRREEVPDLSFDEFLELYPVFKRFPASNFRKIGGFWEIKTEFAIRILDDVQAGKFDLEEEVELSNYFEDRLEEEDKCQFFKV</sequence>
<dbReference type="RefSeq" id="WP_234975133.1">
    <property type="nucleotide sequence ID" value="NZ_JAKEYK010000013.1"/>
</dbReference>